<evidence type="ECO:0000313" key="3">
    <source>
        <dbReference type="Proteomes" id="UP001158045"/>
    </source>
</evidence>
<keyword evidence="1" id="KW-1133">Transmembrane helix</keyword>
<evidence type="ECO:0000256" key="1">
    <source>
        <dbReference type="SAM" id="Phobius"/>
    </source>
</evidence>
<keyword evidence="1" id="KW-0472">Membrane</keyword>
<reference evidence="2 3" key="1">
    <citation type="submission" date="2023-04" db="EMBL/GenBank/DDBJ databases">
        <title>Fusibacter bizertensis strain WBS, isolated from littoral bottom sediments of the Arctic seas - biochemical and genomic analysis.</title>
        <authorList>
            <person name="Brioukhanov A.L."/>
        </authorList>
    </citation>
    <scope>NUCLEOTIDE SEQUENCE [LARGE SCALE GENOMIC DNA]</scope>
    <source>
        <strain evidence="2 3">WBS</strain>
    </source>
</reference>
<keyword evidence="1" id="KW-0812">Transmembrane</keyword>
<organism evidence="2 3">
    <name type="scientific">Fusibacter bizertensis</name>
    <dbReference type="NCBI Taxonomy" id="1488331"/>
    <lineage>
        <taxon>Bacteria</taxon>
        <taxon>Bacillati</taxon>
        <taxon>Bacillota</taxon>
        <taxon>Clostridia</taxon>
        <taxon>Eubacteriales</taxon>
        <taxon>Eubacteriales Family XII. Incertae Sedis</taxon>
        <taxon>Fusibacter</taxon>
    </lineage>
</organism>
<sequence length="60" mass="6929">MHYAVIEVNGTFIFQLFNTALLIGIVIGIPYLIFKAIKRSKAIEERLKIIEKKLIDKEKP</sequence>
<accession>A0ABT6N985</accession>
<dbReference type="RefSeq" id="WP_281092773.1">
    <property type="nucleotide sequence ID" value="NZ_JARYZI010000001.1"/>
</dbReference>
<feature type="transmembrane region" description="Helical" evidence="1">
    <location>
        <begin position="12"/>
        <end position="34"/>
    </location>
</feature>
<keyword evidence="3" id="KW-1185">Reference proteome</keyword>
<gene>
    <name evidence="2" type="ORF">QE109_02375</name>
</gene>
<dbReference type="Proteomes" id="UP001158045">
    <property type="component" value="Unassembled WGS sequence"/>
</dbReference>
<protein>
    <recommendedName>
        <fullName evidence="4">DUF4083 domain-containing protein</fullName>
    </recommendedName>
</protein>
<proteinExistence type="predicted"/>
<comment type="caution">
    <text evidence="2">The sequence shown here is derived from an EMBL/GenBank/DDBJ whole genome shotgun (WGS) entry which is preliminary data.</text>
</comment>
<evidence type="ECO:0008006" key="4">
    <source>
        <dbReference type="Google" id="ProtNLM"/>
    </source>
</evidence>
<evidence type="ECO:0000313" key="2">
    <source>
        <dbReference type="EMBL" id="MDH8676973.1"/>
    </source>
</evidence>
<dbReference type="EMBL" id="JARYZI010000001">
    <property type="protein sequence ID" value="MDH8676973.1"/>
    <property type="molecule type" value="Genomic_DNA"/>
</dbReference>
<name>A0ABT6N985_9FIRM</name>